<keyword evidence="7 9" id="KW-0472">Membrane</keyword>
<evidence type="ECO:0000259" key="11">
    <source>
        <dbReference type="Pfam" id="PF24878"/>
    </source>
</evidence>
<comment type="subcellular location">
    <subcellularLocation>
        <location evidence="1">Cell membrane</location>
        <topology evidence="1">Multi-pass membrane protein</topology>
    </subcellularLocation>
</comment>
<dbReference type="GO" id="GO:0010041">
    <property type="term" value="P:response to iron(III) ion"/>
    <property type="evidence" value="ECO:0007669"/>
    <property type="project" value="TreeGrafter"/>
</dbReference>
<dbReference type="PANTHER" id="PTHR33908">
    <property type="entry name" value="MANNOSYLTRANSFERASE YKCB-RELATED"/>
    <property type="match status" value="1"/>
</dbReference>
<name>A0A949U0L6_9CLOT</name>
<keyword evidence="13" id="KW-1185">Reference proteome</keyword>
<comment type="caution">
    <text evidence="12">The sequence shown here is derived from an EMBL/GenBank/DDBJ whole genome shotgun (WGS) entry which is preliminary data.</text>
</comment>
<evidence type="ECO:0000256" key="6">
    <source>
        <dbReference type="ARBA" id="ARBA00022989"/>
    </source>
</evidence>
<proteinExistence type="predicted"/>
<dbReference type="EMBL" id="JAEEGC010000112">
    <property type="protein sequence ID" value="MBV7275155.1"/>
    <property type="molecule type" value="Genomic_DNA"/>
</dbReference>
<dbReference type="GO" id="GO:0009103">
    <property type="term" value="P:lipopolysaccharide biosynthetic process"/>
    <property type="evidence" value="ECO:0007669"/>
    <property type="project" value="UniProtKB-ARBA"/>
</dbReference>
<keyword evidence="4" id="KW-0808">Transferase</keyword>
<dbReference type="PANTHER" id="PTHR33908:SF3">
    <property type="entry name" value="UNDECAPRENYL PHOSPHATE-ALPHA-4-AMINO-4-DEOXY-L-ARABINOSE ARABINOSYL TRANSFERASE"/>
    <property type="match status" value="1"/>
</dbReference>
<evidence type="ECO:0000256" key="3">
    <source>
        <dbReference type="ARBA" id="ARBA00022676"/>
    </source>
</evidence>
<protein>
    <submittedName>
        <fullName evidence="12">Glycosyltransferase family 39 protein</fullName>
    </submittedName>
</protein>
<dbReference type="AlphaFoldDB" id="A0A949U0L6"/>
<feature type="transmembrane region" description="Helical" evidence="9">
    <location>
        <begin position="336"/>
        <end position="354"/>
    </location>
</feature>
<dbReference type="RefSeq" id="WP_218322210.1">
    <property type="nucleotide sequence ID" value="NZ_JAEEGC010000112.1"/>
</dbReference>
<feature type="transmembrane region" description="Helical" evidence="9">
    <location>
        <begin position="390"/>
        <end position="412"/>
    </location>
</feature>
<evidence type="ECO:0000256" key="8">
    <source>
        <dbReference type="SAM" id="MobiDB-lite"/>
    </source>
</evidence>
<keyword evidence="3" id="KW-0328">Glycosyltransferase</keyword>
<evidence type="ECO:0000256" key="7">
    <source>
        <dbReference type="ARBA" id="ARBA00023136"/>
    </source>
</evidence>
<keyword evidence="2" id="KW-1003">Cell membrane</keyword>
<dbReference type="Pfam" id="PF24878">
    <property type="entry name" value="YkcB_C"/>
    <property type="match status" value="1"/>
</dbReference>
<feature type="transmembrane region" description="Helical" evidence="9">
    <location>
        <begin position="90"/>
        <end position="108"/>
    </location>
</feature>
<feature type="transmembrane region" description="Helical" evidence="9">
    <location>
        <begin position="424"/>
        <end position="441"/>
    </location>
</feature>
<feature type="region of interest" description="Disordered" evidence="8">
    <location>
        <begin position="263"/>
        <end position="312"/>
    </location>
</feature>
<dbReference type="InterPro" id="IPR050297">
    <property type="entry name" value="LipidA_mod_glycosyltrf_83"/>
</dbReference>
<dbReference type="InterPro" id="IPR038731">
    <property type="entry name" value="RgtA/B/C-like"/>
</dbReference>
<evidence type="ECO:0000256" key="1">
    <source>
        <dbReference type="ARBA" id="ARBA00004651"/>
    </source>
</evidence>
<feature type="transmembrane region" description="Helical" evidence="9">
    <location>
        <begin position="366"/>
        <end position="384"/>
    </location>
</feature>
<feature type="transmembrane region" description="Helical" evidence="9">
    <location>
        <begin position="163"/>
        <end position="179"/>
    </location>
</feature>
<evidence type="ECO:0000256" key="2">
    <source>
        <dbReference type="ARBA" id="ARBA00022475"/>
    </source>
</evidence>
<feature type="transmembrane region" description="Helical" evidence="9">
    <location>
        <begin position="210"/>
        <end position="228"/>
    </location>
</feature>
<evidence type="ECO:0000256" key="4">
    <source>
        <dbReference type="ARBA" id="ARBA00022679"/>
    </source>
</evidence>
<accession>A0A949U0L6</accession>
<evidence type="ECO:0000259" key="10">
    <source>
        <dbReference type="Pfam" id="PF13231"/>
    </source>
</evidence>
<gene>
    <name evidence="12" type="ORF">I6U48_19835</name>
</gene>
<reference evidence="12" key="1">
    <citation type="submission" date="2020-12" db="EMBL/GenBank/DDBJ databases">
        <title>Clostridium thailandense sp. nov., a novel acetogenic bacterium isolated from peat land soil in Thailand.</title>
        <authorList>
            <person name="Chaikitkaew S."/>
            <person name="Birkeland N.K."/>
        </authorList>
    </citation>
    <scope>NUCLEOTIDE SEQUENCE</scope>
    <source>
        <strain evidence="12">PL3</strain>
    </source>
</reference>
<feature type="transmembrane region" description="Helical" evidence="9">
    <location>
        <begin position="497"/>
        <end position="518"/>
    </location>
</feature>
<feature type="transmembrane region" description="Helical" evidence="9">
    <location>
        <begin position="139"/>
        <end position="156"/>
    </location>
</feature>
<feature type="transmembrane region" description="Helical" evidence="9">
    <location>
        <begin position="115"/>
        <end position="133"/>
    </location>
</feature>
<feature type="transmembrane region" description="Helical" evidence="9">
    <location>
        <begin position="185"/>
        <end position="203"/>
    </location>
</feature>
<dbReference type="Pfam" id="PF13231">
    <property type="entry name" value="PMT_2"/>
    <property type="match status" value="1"/>
</dbReference>
<feature type="domain" description="Putative mannosyltransferase YkcA/B-like C-terminal" evidence="11">
    <location>
        <begin position="555"/>
        <end position="648"/>
    </location>
</feature>
<evidence type="ECO:0000256" key="5">
    <source>
        <dbReference type="ARBA" id="ARBA00022692"/>
    </source>
</evidence>
<feature type="transmembrane region" description="Helical" evidence="9">
    <location>
        <begin position="453"/>
        <end position="476"/>
    </location>
</feature>
<keyword evidence="5 9" id="KW-0812">Transmembrane</keyword>
<dbReference type="Proteomes" id="UP000694308">
    <property type="component" value="Unassembled WGS sequence"/>
</dbReference>
<evidence type="ECO:0000313" key="12">
    <source>
        <dbReference type="EMBL" id="MBV7275155.1"/>
    </source>
</evidence>
<feature type="domain" description="Glycosyltransferase RgtA/B/C/D-like" evidence="10">
    <location>
        <begin position="66"/>
        <end position="224"/>
    </location>
</feature>
<keyword evidence="6 9" id="KW-1133">Transmembrane helix</keyword>
<evidence type="ECO:0000313" key="13">
    <source>
        <dbReference type="Proteomes" id="UP000694308"/>
    </source>
</evidence>
<feature type="compositionally biased region" description="Polar residues" evidence="8">
    <location>
        <begin position="273"/>
        <end position="306"/>
    </location>
</feature>
<feature type="transmembrane region" description="Helical" evidence="9">
    <location>
        <begin position="12"/>
        <end position="30"/>
    </location>
</feature>
<organism evidence="12 13">
    <name type="scientific">Clostridium thailandense</name>
    <dbReference type="NCBI Taxonomy" id="2794346"/>
    <lineage>
        <taxon>Bacteria</taxon>
        <taxon>Bacillati</taxon>
        <taxon>Bacillota</taxon>
        <taxon>Clostridia</taxon>
        <taxon>Eubacteriales</taxon>
        <taxon>Clostridiaceae</taxon>
        <taxon>Clostridium</taxon>
    </lineage>
</organism>
<evidence type="ECO:0000256" key="9">
    <source>
        <dbReference type="SAM" id="Phobius"/>
    </source>
</evidence>
<dbReference type="InterPro" id="IPR056785">
    <property type="entry name" value="YkcA/B-like_C"/>
</dbReference>
<dbReference type="GO" id="GO:0005886">
    <property type="term" value="C:plasma membrane"/>
    <property type="evidence" value="ECO:0007669"/>
    <property type="project" value="UniProtKB-SubCell"/>
</dbReference>
<dbReference type="GO" id="GO:0016763">
    <property type="term" value="F:pentosyltransferase activity"/>
    <property type="evidence" value="ECO:0007669"/>
    <property type="project" value="TreeGrafter"/>
</dbReference>
<sequence>MKKIKFDKETFEVSLILILSAILNFANISIEGYANTYYSAGVKSMLMSFKNFFFVSSDPSGFVSIDKPPVGFWLQTISAKIFGFSGWSVILPQALAGVISVWIIYYLVKRSFGSLAGLVAALCLAITPIFVAASRNNTIDNLLVLALLLACWPLFVAAEKGKFKYLILSLVLVGIGFNIKMVEAYLIAPAIYITYFLSSALPYKQKIKHLILGSVVLLVVSLSWAVTVDLVPANGRPFVGSSTNNTVMQLIVGHNGLERVGIGGRNANRDQGQRQNLRNKSNTSQNQFRTEENNTSYKSSPANNRTLPGGNQFGMGNNSKTGITRLFSYNNLSDQISWLLPFAIIGFLAAAIKEKLKYPFDNKKKLSLIFWFMWLLPEFIYFSFSKNVTHTYYLTTMAPSISALTGIGLVAMWKLYNEGGWKRLFLPIAFMINGLIEIAILSNNYNRSNGYKITLIATGILSLGASLILFIATIVRRKQNVGYEENNPITFTTKKNSMLKVIVASIAFIGILTAPMVWSTTTLFYPMNGSSPSAGLELVYSRQNKNLGLSGNSKLIQFLENNKGNEKYLVAVPSAMTYASDLILKTGEPVMTIGGFSGSDKIITLDKFRQLVSAGDVRYALVNGGGRMGGNPMGGNSNNDIMNWIKENGKLVPSNEWTNTITSNRQNINQMFGGFGGFSGENSGQLYDLKINSNVSTK</sequence>